<accession>A0AAV2E2C2</accession>
<dbReference type="AlphaFoldDB" id="A0AAV2E2C2"/>
<organism evidence="1 2">
    <name type="scientific">Linum trigynum</name>
    <dbReference type="NCBI Taxonomy" id="586398"/>
    <lineage>
        <taxon>Eukaryota</taxon>
        <taxon>Viridiplantae</taxon>
        <taxon>Streptophyta</taxon>
        <taxon>Embryophyta</taxon>
        <taxon>Tracheophyta</taxon>
        <taxon>Spermatophyta</taxon>
        <taxon>Magnoliopsida</taxon>
        <taxon>eudicotyledons</taxon>
        <taxon>Gunneridae</taxon>
        <taxon>Pentapetalae</taxon>
        <taxon>rosids</taxon>
        <taxon>fabids</taxon>
        <taxon>Malpighiales</taxon>
        <taxon>Linaceae</taxon>
        <taxon>Linum</taxon>
    </lineage>
</organism>
<dbReference type="EMBL" id="OZ034817">
    <property type="protein sequence ID" value="CAL1379974.1"/>
    <property type="molecule type" value="Genomic_DNA"/>
</dbReference>
<sequence length="70" mass="7911">MLWLPASGATEKDLQSRCRRRQRRGFDYSFVSSASEGDPEEKSGRRAMALGVELRYKGEERSAASLFVLL</sequence>
<evidence type="ECO:0000313" key="1">
    <source>
        <dbReference type="EMBL" id="CAL1379974.1"/>
    </source>
</evidence>
<keyword evidence="2" id="KW-1185">Reference proteome</keyword>
<gene>
    <name evidence="1" type="ORF">LTRI10_LOCUS21458</name>
</gene>
<name>A0AAV2E2C2_9ROSI</name>
<protein>
    <submittedName>
        <fullName evidence="1">Uncharacterized protein</fullName>
    </submittedName>
</protein>
<reference evidence="1 2" key="1">
    <citation type="submission" date="2024-04" db="EMBL/GenBank/DDBJ databases">
        <authorList>
            <person name="Fracassetti M."/>
        </authorList>
    </citation>
    <scope>NUCLEOTIDE SEQUENCE [LARGE SCALE GENOMIC DNA]</scope>
</reference>
<dbReference type="Proteomes" id="UP001497516">
    <property type="component" value="Chromosome 4"/>
</dbReference>
<evidence type="ECO:0000313" key="2">
    <source>
        <dbReference type="Proteomes" id="UP001497516"/>
    </source>
</evidence>
<proteinExistence type="predicted"/>